<evidence type="ECO:0000256" key="4">
    <source>
        <dbReference type="ARBA" id="ARBA00023136"/>
    </source>
</evidence>
<dbReference type="Pfam" id="PF00083">
    <property type="entry name" value="Sugar_tr"/>
    <property type="match status" value="1"/>
</dbReference>
<dbReference type="PROSITE" id="PS50850">
    <property type="entry name" value="MFS"/>
    <property type="match status" value="1"/>
</dbReference>
<dbReference type="SUPFAM" id="SSF103473">
    <property type="entry name" value="MFS general substrate transporter"/>
    <property type="match status" value="1"/>
</dbReference>
<feature type="transmembrane region" description="Helical" evidence="7">
    <location>
        <begin position="305"/>
        <end position="322"/>
    </location>
</feature>
<evidence type="ECO:0000256" key="2">
    <source>
        <dbReference type="ARBA" id="ARBA00022692"/>
    </source>
</evidence>
<keyword evidence="10" id="KW-1185">Reference proteome</keyword>
<dbReference type="InterPro" id="IPR020846">
    <property type="entry name" value="MFS_dom"/>
</dbReference>
<evidence type="ECO:0000256" key="3">
    <source>
        <dbReference type="ARBA" id="ARBA00022989"/>
    </source>
</evidence>
<comment type="similarity">
    <text evidence="5">Belongs to the major facilitator superfamily. Phosphate:H(+) symporter (TC 2.A.1.9) family.</text>
</comment>
<comment type="caution">
    <text evidence="9">The sequence shown here is derived from an EMBL/GenBank/DDBJ whole genome shotgun (WGS) entry which is preliminary data.</text>
</comment>
<feature type="transmembrane region" description="Helical" evidence="7">
    <location>
        <begin position="242"/>
        <end position="269"/>
    </location>
</feature>
<dbReference type="GO" id="GO:0016020">
    <property type="term" value="C:membrane"/>
    <property type="evidence" value="ECO:0007669"/>
    <property type="project" value="UniProtKB-SubCell"/>
</dbReference>
<dbReference type="Proteomes" id="UP001642360">
    <property type="component" value="Unassembled WGS sequence"/>
</dbReference>
<feature type="transmembrane region" description="Helical" evidence="7">
    <location>
        <begin position="477"/>
        <end position="498"/>
    </location>
</feature>
<reference evidence="9 10" key="1">
    <citation type="submission" date="2024-02" db="EMBL/GenBank/DDBJ databases">
        <authorList>
            <person name="Vignale AGUSTIN F."/>
            <person name="Sosa J E."/>
            <person name="Modenutti C."/>
        </authorList>
    </citation>
    <scope>NUCLEOTIDE SEQUENCE [LARGE SCALE GENOMIC DNA]</scope>
</reference>
<feature type="transmembrane region" description="Helical" evidence="7">
    <location>
        <begin position="275"/>
        <end position="293"/>
    </location>
</feature>
<feature type="transmembrane region" description="Helical" evidence="7">
    <location>
        <begin position="449"/>
        <end position="470"/>
    </location>
</feature>
<evidence type="ECO:0000259" key="8">
    <source>
        <dbReference type="PROSITE" id="PS50850"/>
    </source>
</evidence>
<keyword evidence="3 7" id="KW-1133">Transmembrane helix</keyword>
<protein>
    <recommendedName>
        <fullName evidence="8">Major facilitator superfamily (MFS) profile domain-containing protein</fullName>
    </recommendedName>
</protein>
<evidence type="ECO:0000313" key="9">
    <source>
        <dbReference type="EMBL" id="CAK9182555.1"/>
    </source>
</evidence>
<name>A0ABC8UNC0_9AQUA</name>
<dbReference type="Gene3D" id="1.20.1250.20">
    <property type="entry name" value="MFS general substrate transporter like domains"/>
    <property type="match status" value="1"/>
</dbReference>
<comment type="subcellular location">
    <subcellularLocation>
        <location evidence="1">Membrane</location>
        <topology evidence="1">Multi-pass membrane protein</topology>
    </subcellularLocation>
</comment>
<organism evidence="9 10">
    <name type="scientific">Ilex paraguariensis</name>
    <name type="common">yerba mate</name>
    <dbReference type="NCBI Taxonomy" id="185542"/>
    <lineage>
        <taxon>Eukaryota</taxon>
        <taxon>Viridiplantae</taxon>
        <taxon>Streptophyta</taxon>
        <taxon>Embryophyta</taxon>
        <taxon>Tracheophyta</taxon>
        <taxon>Spermatophyta</taxon>
        <taxon>Magnoliopsida</taxon>
        <taxon>eudicotyledons</taxon>
        <taxon>Gunneridae</taxon>
        <taxon>Pentapetalae</taxon>
        <taxon>asterids</taxon>
        <taxon>campanulids</taxon>
        <taxon>Aquifoliales</taxon>
        <taxon>Aquifoliaceae</taxon>
        <taxon>Ilex</taxon>
    </lineage>
</organism>
<proteinExistence type="inferred from homology"/>
<feature type="transmembrane region" description="Helical" evidence="7">
    <location>
        <begin position="576"/>
        <end position="593"/>
    </location>
</feature>
<dbReference type="AlphaFoldDB" id="A0ABC8UNC0"/>
<evidence type="ECO:0000256" key="7">
    <source>
        <dbReference type="SAM" id="Phobius"/>
    </source>
</evidence>
<feature type="transmembrane region" description="Helical" evidence="7">
    <location>
        <begin position="420"/>
        <end position="437"/>
    </location>
</feature>
<evidence type="ECO:0000256" key="6">
    <source>
        <dbReference type="ARBA" id="ARBA00049011"/>
    </source>
</evidence>
<dbReference type="EMBL" id="CAUOFW020008390">
    <property type="protein sequence ID" value="CAK9182555.1"/>
    <property type="molecule type" value="Genomic_DNA"/>
</dbReference>
<feature type="transmembrane region" description="Helical" evidence="7">
    <location>
        <begin position="209"/>
        <end position="230"/>
    </location>
</feature>
<accession>A0ABC8UNC0</accession>
<feature type="transmembrane region" description="Helical" evidence="7">
    <location>
        <begin position="328"/>
        <end position="348"/>
    </location>
</feature>
<keyword evidence="2 7" id="KW-0812">Transmembrane</keyword>
<gene>
    <name evidence="9" type="ORF">ILEXP_LOCUS52765</name>
</gene>
<keyword evidence="4 7" id="KW-0472">Membrane</keyword>
<dbReference type="InterPro" id="IPR005828">
    <property type="entry name" value="MFS_sugar_transport-like"/>
</dbReference>
<feature type="transmembrane region" description="Helical" evidence="7">
    <location>
        <begin position="553"/>
        <end position="570"/>
    </location>
</feature>
<sequence>MEIEEEIGKLTKNGGSVHNPLITMKFGEEEEKQRGFKEEEEIQKFVKEDDLTHKGLATAECGEKKETQKFVKKDRSLYEILAISRPAKEETQNLMKKSLNQIETEAKLELTVDQVVEEYVGSFGLSQLLHVFLVSLAWIFDSQNTLVTIFADAQPEAWRCIINTSCVNGGGDKGDAAAVCRLQPGTWEWTGGRASSTIAEWGLVCDRKFLAALPASLFFFGSLLGSAVFGRLADAFLGRKRTVFISCLLTSTTAFLTSLSPNIWIYALLRFANGFARSGIGICCLVLSTEAVGRKWRGQVGQYGFFFFTAGFLSLPLIAYPTRTHWRYIYRIISFLPLVYSLFILPFVSESPRWLVVRGRSKEALEVLKEYARLNGKKLPANLTLSEPSIFRVDTDGETALSKSEAKMDLWTTKWAAKRMIMLMISGFGAGFVYYGIQLNVENLNSNLYLTVALNAMIEIPAVFLGSVLLSFANRRLVFSGSAYVAGVSCIVCIIFSIGRENGDKYGRRWAQLGVEAVGFMAASTAFDVLYIYCVELFPTNVRNFAVSMMRQALMLGASIAPLLVALGRVSPSLSFLIFGTLSIFSGVLSLWLPETKNAPLYETLEQQEVEENLNFASNDSGLELGS</sequence>
<dbReference type="InterPro" id="IPR036259">
    <property type="entry name" value="MFS_trans_sf"/>
</dbReference>
<evidence type="ECO:0000256" key="1">
    <source>
        <dbReference type="ARBA" id="ARBA00004141"/>
    </source>
</evidence>
<feature type="transmembrane region" description="Helical" evidence="7">
    <location>
        <begin position="510"/>
        <end position="533"/>
    </location>
</feature>
<evidence type="ECO:0000313" key="10">
    <source>
        <dbReference type="Proteomes" id="UP001642360"/>
    </source>
</evidence>
<evidence type="ECO:0000256" key="5">
    <source>
        <dbReference type="ARBA" id="ARBA00044504"/>
    </source>
</evidence>
<comment type="catalytic activity">
    <reaction evidence="6">
        <text>phosphate(in) + H(+)(in) = phosphate(out) + H(+)(out)</text>
        <dbReference type="Rhea" id="RHEA:29939"/>
        <dbReference type="ChEBI" id="CHEBI:15378"/>
        <dbReference type="ChEBI" id="CHEBI:43474"/>
    </reaction>
    <physiologicalReaction direction="right-to-left" evidence="6">
        <dbReference type="Rhea" id="RHEA:29941"/>
    </physiologicalReaction>
</comment>
<feature type="domain" description="Major facilitator superfamily (MFS) profile" evidence="8">
    <location>
        <begin position="130"/>
        <end position="598"/>
    </location>
</feature>
<dbReference type="PANTHER" id="PTHR24064">
    <property type="entry name" value="SOLUTE CARRIER FAMILY 22 MEMBER"/>
    <property type="match status" value="1"/>
</dbReference>